<gene>
    <name evidence="4" type="ORF">Vbra_5270</name>
</gene>
<feature type="compositionally biased region" description="Polar residues" evidence="3">
    <location>
        <begin position="890"/>
        <end position="899"/>
    </location>
</feature>
<dbReference type="Gene3D" id="1.10.287.1490">
    <property type="match status" value="1"/>
</dbReference>
<evidence type="ECO:0000256" key="1">
    <source>
        <dbReference type="ARBA" id="ARBA00023054"/>
    </source>
</evidence>
<feature type="compositionally biased region" description="Low complexity" evidence="3">
    <location>
        <begin position="906"/>
        <end position="924"/>
    </location>
</feature>
<protein>
    <recommendedName>
        <fullName evidence="6">Coiled-coil domain-containing protein 39</fullName>
    </recommendedName>
</protein>
<keyword evidence="5" id="KW-1185">Reference proteome</keyword>
<dbReference type="Proteomes" id="UP000041254">
    <property type="component" value="Unassembled WGS sequence"/>
</dbReference>
<proteinExistence type="predicted"/>
<reference evidence="4 5" key="1">
    <citation type="submission" date="2014-11" db="EMBL/GenBank/DDBJ databases">
        <authorList>
            <person name="Zhu J."/>
            <person name="Qi W."/>
            <person name="Song R."/>
        </authorList>
    </citation>
    <scope>NUCLEOTIDE SEQUENCE [LARGE SCALE GENOMIC DNA]</scope>
</reference>
<dbReference type="InterPro" id="IPR033290">
    <property type="entry name" value="CCDC39"/>
</dbReference>
<dbReference type="FunCoup" id="A0A0G4EN79">
    <property type="interactions" value="3"/>
</dbReference>
<evidence type="ECO:0000256" key="2">
    <source>
        <dbReference type="SAM" id="Coils"/>
    </source>
</evidence>
<feature type="coiled-coil region" evidence="2">
    <location>
        <begin position="648"/>
        <end position="815"/>
    </location>
</feature>
<dbReference type="GO" id="GO:0036159">
    <property type="term" value="P:inner dynein arm assembly"/>
    <property type="evidence" value="ECO:0007669"/>
    <property type="project" value="InterPro"/>
</dbReference>
<keyword evidence="1 2" id="KW-0175">Coiled coil</keyword>
<evidence type="ECO:0000256" key="3">
    <source>
        <dbReference type="SAM" id="MobiDB-lite"/>
    </source>
</evidence>
<dbReference type="GO" id="GO:0005930">
    <property type="term" value="C:axoneme"/>
    <property type="evidence" value="ECO:0007669"/>
    <property type="project" value="InterPro"/>
</dbReference>
<dbReference type="STRING" id="1169540.A0A0G4EN79"/>
<dbReference type="EMBL" id="CDMY01000271">
    <property type="protein sequence ID" value="CEL98484.1"/>
    <property type="molecule type" value="Genomic_DNA"/>
</dbReference>
<evidence type="ECO:0000313" key="5">
    <source>
        <dbReference type="Proteomes" id="UP000041254"/>
    </source>
</evidence>
<dbReference type="AlphaFoldDB" id="A0A0G4EN79"/>
<dbReference type="PANTHER" id="PTHR18962:SF0">
    <property type="entry name" value="COILED-COIL DOMAIN-CONTAINING PROTEIN 39"/>
    <property type="match status" value="1"/>
</dbReference>
<dbReference type="OrthoDB" id="10259720at2759"/>
<dbReference type="OMA" id="NSKNCDE"/>
<dbReference type="Pfam" id="PF24161">
    <property type="entry name" value="CCDC39"/>
    <property type="match status" value="1"/>
</dbReference>
<feature type="coiled-coil region" evidence="2">
    <location>
        <begin position="37"/>
        <end position="134"/>
    </location>
</feature>
<organism evidence="4 5">
    <name type="scientific">Vitrella brassicaformis (strain CCMP3155)</name>
    <dbReference type="NCBI Taxonomy" id="1169540"/>
    <lineage>
        <taxon>Eukaryota</taxon>
        <taxon>Sar</taxon>
        <taxon>Alveolata</taxon>
        <taxon>Colpodellida</taxon>
        <taxon>Vitrellaceae</taxon>
        <taxon>Vitrella</taxon>
    </lineage>
</organism>
<name>A0A0G4EN79_VITBC</name>
<dbReference type="PANTHER" id="PTHR18962">
    <property type="entry name" value="COILED-COIL DOMAIN-CONTAINING PROTEIN 39"/>
    <property type="match status" value="1"/>
</dbReference>
<evidence type="ECO:0008006" key="6">
    <source>
        <dbReference type="Google" id="ProtNLM"/>
    </source>
</evidence>
<feature type="coiled-coil region" evidence="2">
    <location>
        <begin position="254"/>
        <end position="428"/>
    </location>
</feature>
<feature type="region of interest" description="Disordered" evidence="3">
    <location>
        <begin position="882"/>
        <end position="924"/>
    </location>
</feature>
<feature type="coiled-coil region" evidence="2">
    <location>
        <begin position="483"/>
        <end position="601"/>
    </location>
</feature>
<dbReference type="VEuPathDB" id="CryptoDB:Vbra_5270"/>
<accession>A0A0G4EN79</accession>
<evidence type="ECO:0000313" key="4">
    <source>
        <dbReference type="EMBL" id="CEL98484.1"/>
    </source>
</evidence>
<sequence length="924" mass="106375">MSSGGPSSGLRGPEGEGGSVRMEFDGDDIPPFANESNKRLDAAIKQKKARLVDMEEQITEVTERVQTMTSHLKNVQQECQHTQALVEAKNKEIETEEHMTHLAKRQAARLGAELKRLEGLMEEYQDRMNTNQNEIFKGNEKLDQFKLEMNWNQEELEQWAVAARQKEEDNLTMDKYHRADEQKIRDLNLAVQKLTMEASEKKDELEKEVTETQAAQIELERTAEQFKKLHIDRHALIKQWEDAVTAMRKRDEAIRQAGEHYAALQNDIKVQQQKLGKAKAFLAQERATNDQVETEIGNTDRQLAKLRLEYMDSKNGLVEFKDEVEVLRNQLAGAATELTNRKNKLASVTETLEEKKKKWGVLQKKVETTNKKLENEIKTAADKESYAREAEALHAEMDYRMLEAEKELKKVKEELFKQNSELYALRNEEATTLGEISGAQSSLKTLSFQIHKLDQERQRQQELLYAVDFQSQLMQRKVARVSGERTFEEKEELNKKIDQLEKQLEEQAGLWQILSTQIKRVDAELRQSRRDIAAVTKDGEGLKTVLDEMNLESKSLKRALQNAQKERADLLVTHDLLKLDVNRLRESLNAQSEEVFALENKKFQLQMTMEEREKKVEVHQEILRAQQCSAEEEKSKIAKELGERRSKINILKSKYESVMARMKKEEGEEHSQAYFIIKAAQEQEELQRQGDELDAQIRRQEKEIRALENTLGHLLERNHRFKDNFKKADAAVHAEADEKKQLEKEVRSANEQLFEKKRTLNEIEKEYDEDERRLYELKKHKERIQLTLQELSHSKNVLEKELADQEDKIDRAFKSMQQRRRAAKEAGKMSDATEQAHSSLELDAQSVVLKDQNQAILHAIATCLQEQPDTLHFVQQIAQQRGLHLPSRAPSATPSQGSVRNGDPGRGAARPGSAGSQGAINVGG</sequence>
<feature type="region of interest" description="Disordered" evidence="3">
    <location>
        <begin position="1"/>
        <end position="36"/>
    </location>
</feature>
<feature type="coiled-coil region" evidence="2">
    <location>
        <begin position="184"/>
        <end position="222"/>
    </location>
</feature>
<dbReference type="GO" id="GO:0060285">
    <property type="term" value="P:cilium-dependent cell motility"/>
    <property type="evidence" value="ECO:0007669"/>
    <property type="project" value="TreeGrafter"/>
</dbReference>
<dbReference type="GO" id="GO:0003341">
    <property type="term" value="P:cilium movement"/>
    <property type="evidence" value="ECO:0007669"/>
    <property type="project" value="InterPro"/>
</dbReference>
<dbReference type="InParanoid" id="A0A0G4EN79"/>
<feature type="compositionally biased region" description="Low complexity" evidence="3">
    <location>
        <begin position="1"/>
        <end position="11"/>
    </location>
</feature>